<keyword evidence="1" id="KW-0732">Signal</keyword>
<feature type="signal peptide" evidence="1">
    <location>
        <begin position="1"/>
        <end position="21"/>
    </location>
</feature>
<evidence type="ECO:0008006" key="4">
    <source>
        <dbReference type="Google" id="ProtNLM"/>
    </source>
</evidence>
<evidence type="ECO:0000313" key="2">
    <source>
        <dbReference type="EMBL" id="KZT54977.1"/>
    </source>
</evidence>
<feature type="chain" id="PRO_5007857230" description="Ubiquitin 3 binding protein But2 C-terminal domain-containing protein" evidence="1">
    <location>
        <begin position="22"/>
        <end position="152"/>
    </location>
</feature>
<evidence type="ECO:0000313" key="3">
    <source>
        <dbReference type="Proteomes" id="UP000076842"/>
    </source>
</evidence>
<gene>
    <name evidence="2" type="ORF">CALCODRAFT_510400</name>
</gene>
<dbReference type="EMBL" id="KV424003">
    <property type="protein sequence ID" value="KZT54977.1"/>
    <property type="molecule type" value="Genomic_DNA"/>
</dbReference>
<evidence type="ECO:0000256" key="1">
    <source>
        <dbReference type="SAM" id="SignalP"/>
    </source>
</evidence>
<sequence length="152" mass="15855">MLFKPAVLAVVSAALAYLASASPLPIARAGPSGSVIYPPGNTNFLNLGGTGDLHIQYQRVDETLPNNQGPAWTVGIDLALEDPTGQQATLPIAYGLRANPVSAEVIDAHFVPPQGACGNYNLVVTEHQYYLGQVISFRAAAPSVSVTCGPIQ</sequence>
<name>A0A165EJ68_9BASI</name>
<keyword evidence="3" id="KW-1185">Reference proteome</keyword>
<dbReference type="Proteomes" id="UP000076842">
    <property type="component" value="Unassembled WGS sequence"/>
</dbReference>
<dbReference type="InParanoid" id="A0A165EJ68"/>
<dbReference type="AlphaFoldDB" id="A0A165EJ68"/>
<dbReference type="OrthoDB" id="2503933at2759"/>
<reference evidence="2 3" key="1">
    <citation type="journal article" date="2016" name="Mol. Biol. Evol.">
        <title>Comparative Genomics of Early-Diverging Mushroom-Forming Fungi Provides Insights into the Origins of Lignocellulose Decay Capabilities.</title>
        <authorList>
            <person name="Nagy L.G."/>
            <person name="Riley R."/>
            <person name="Tritt A."/>
            <person name="Adam C."/>
            <person name="Daum C."/>
            <person name="Floudas D."/>
            <person name="Sun H."/>
            <person name="Yadav J.S."/>
            <person name="Pangilinan J."/>
            <person name="Larsson K.H."/>
            <person name="Matsuura K."/>
            <person name="Barry K."/>
            <person name="Labutti K."/>
            <person name="Kuo R."/>
            <person name="Ohm R.A."/>
            <person name="Bhattacharya S.S."/>
            <person name="Shirouzu T."/>
            <person name="Yoshinaga Y."/>
            <person name="Martin F.M."/>
            <person name="Grigoriev I.V."/>
            <person name="Hibbett D.S."/>
        </authorList>
    </citation>
    <scope>NUCLEOTIDE SEQUENCE [LARGE SCALE GENOMIC DNA]</scope>
    <source>
        <strain evidence="2 3">HHB12733</strain>
    </source>
</reference>
<accession>A0A165EJ68</accession>
<protein>
    <recommendedName>
        <fullName evidence="4">Ubiquitin 3 binding protein But2 C-terminal domain-containing protein</fullName>
    </recommendedName>
</protein>
<organism evidence="2 3">
    <name type="scientific">Calocera cornea HHB12733</name>
    <dbReference type="NCBI Taxonomy" id="1353952"/>
    <lineage>
        <taxon>Eukaryota</taxon>
        <taxon>Fungi</taxon>
        <taxon>Dikarya</taxon>
        <taxon>Basidiomycota</taxon>
        <taxon>Agaricomycotina</taxon>
        <taxon>Dacrymycetes</taxon>
        <taxon>Dacrymycetales</taxon>
        <taxon>Dacrymycetaceae</taxon>
        <taxon>Calocera</taxon>
    </lineage>
</organism>
<proteinExistence type="predicted"/>